<proteinExistence type="predicted"/>
<organism evidence="2 3">
    <name type="scientific">Actinomortierella ambigua</name>
    <dbReference type="NCBI Taxonomy" id="1343610"/>
    <lineage>
        <taxon>Eukaryota</taxon>
        <taxon>Fungi</taxon>
        <taxon>Fungi incertae sedis</taxon>
        <taxon>Mucoromycota</taxon>
        <taxon>Mortierellomycotina</taxon>
        <taxon>Mortierellomycetes</taxon>
        <taxon>Mortierellales</taxon>
        <taxon>Mortierellaceae</taxon>
        <taxon>Actinomortierella</taxon>
    </lineage>
</organism>
<accession>A0A9P6PGT4</accession>
<dbReference type="InterPro" id="IPR036279">
    <property type="entry name" value="5-3_exonuclease_C_sf"/>
</dbReference>
<reference evidence="2" key="1">
    <citation type="journal article" date="2020" name="Fungal Divers.">
        <title>Resolving the Mortierellaceae phylogeny through synthesis of multi-gene phylogenetics and phylogenomics.</title>
        <authorList>
            <person name="Vandepol N."/>
            <person name="Liber J."/>
            <person name="Desiro A."/>
            <person name="Na H."/>
            <person name="Kennedy M."/>
            <person name="Barry K."/>
            <person name="Grigoriev I.V."/>
            <person name="Miller A.N."/>
            <person name="O'Donnell K."/>
            <person name="Stajich J.E."/>
            <person name="Bonito G."/>
        </authorList>
    </citation>
    <scope>NUCLEOTIDE SEQUENCE</scope>
    <source>
        <strain evidence="2">BC1065</strain>
    </source>
</reference>
<evidence type="ECO:0000313" key="3">
    <source>
        <dbReference type="Proteomes" id="UP000807716"/>
    </source>
</evidence>
<gene>
    <name evidence="2" type="ORF">DFQ27_001833</name>
</gene>
<feature type="region of interest" description="Disordered" evidence="1">
    <location>
        <begin position="149"/>
        <end position="169"/>
    </location>
</feature>
<name>A0A9P6PGT4_9FUNG</name>
<feature type="non-terminal residue" evidence="2">
    <location>
        <position position="169"/>
    </location>
</feature>
<dbReference type="OrthoDB" id="2435181at2759"/>
<dbReference type="Proteomes" id="UP000807716">
    <property type="component" value="Unassembled WGS sequence"/>
</dbReference>
<comment type="caution">
    <text evidence="2">The sequence shown here is derived from an EMBL/GenBank/DDBJ whole genome shotgun (WGS) entry which is preliminary data.</text>
</comment>
<sequence>MLRPWGRKFVEYRIDDLLMDAGITRDQFRLLLVVSNTDYSSNIPGLGIVTNLRIIKGLPGWNSHFMMACYHGHPEVRTALDAYRTQNQLPNSQIKQVDFAASARIYLDRTERLLYQDLQQKKQAVESRNMEAVLDLKRRIKTASAYRRSFNKQRRQQQQQQQQQQQHRT</sequence>
<dbReference type="EMBL" id="JAAAJB010001641">
    <property type="protein sequence ID" value="KAG0247593.1"/>
    <property type="molecule type" value="Genomic_DNA"/>
</dbReference>
<protein>
    <submittedName>
        <fullName evidence="2">Uncharacterized protein</fullName>
    </submittedName>
</protein>
<evidence type="ECO:0000256" key="1">
    <source>
        <dbReference type="SAM" id="MobiDB-lite"/>
    </source>
</evidence>
<dbReference type="AlphaFoldDB" id="A0A9P6PGT4"/>
<feature type="compositionally biased region" description="Low complexity" evidence="1">
    <location>
        <begin position="156"/>
        <end position="169"/>
    </location>
</feature>
<dbReference type="SUPFAM" id="SSF47807">
    <property type="entry name" value="5' to 3' exonuclease, C-terminal subdomain"/>
    <property type="match status" value="1"/>
</dbReference>
<evidence type="ECO:0000313" key="2">
    <source>
        <dbReference type="EMBL" id="KAG0247593.1"/>
    </source>
</evidence>
<keyword evidence="3" id="KW-1185">Reference proteome</keyword>